<name>A0AA35XVI2_METCP</name>
<dbReference type="PIRSF" id="PIRSF015617">
    <property type="entry name" value="Adensltrnsf_CobA"/>
    <property type="match status" value="1"/>
</dbReference>
<dbReference type="EC" id="2.5.1.17" evidence="3 8"/>
<dbReference type="GO" id="GO:0006779">
    <property type="term" value="P:porphyrin-containing compound biosynthetic process"/>
    <property type="evidence" value="ECO:0007669"/>
    <property type="project" value="UniProtKB-UniRule"/>
</dbReference>
<evidence type="ECO:0000256" key="6">
    <source>
        <dbReference type="ARBA" id="ARBA00048555"/>
    </source>
</evidence>
<dbReference type="Proteomes" id="UP001158598">
    <property type="component" value="Chromosome"/>
</dbReference>
<evidence type="ECO:0000256" key="8">
    <source>
        <dbReference type="PIRNR" id="PIRNR015617"/>
    </source>
</evidence>
<keyword evidence="8" id="KW-0169">Cobalamin biosynthesis</keyword>
<evidence type="ECO:0000259" key="9">
    <source>
        <dbReference type="Pfam" id="PF12557"/>
    </source>
</evidence>
<evidence type="ECO:0000256" key="4">
    <source>
        <dbReference type="ARBA" id="ARBA00023244"/>
    </source>
</evidence>
<dbReference type="Pfam" id="PF02572">
    <property type="entry name" value="CobA_CobO_BtuR"/>
    <property type="match status" value="1"/>
</dbReference>
<reference evidence="10" key="1">
    <citation type="submission" date="2023-03" db="EMBL/GenBank/DDBJ databases">
        <authorList>
            <person name="Pearce D."/>
        </authorList>
    </citation>
    <scope>NUCLEOTIDE SEQUENCE</scope>
    <source>
        <strain evidence="10">Mc</strain>
    </source>
</reference>
<dbReference type="AlphaFoldDB" id="A0AA35XVI2"/>
<dbReference type="InterPro" id="IPR027417">
    <property type="entry name" value="P-loop_NTPase"/>
</dbReference>
<accession>A0AA35XVI2</accession>
<feature type="domain" description="Cob(I)alamin adenosyltransferase N-terminal" evidence="9">
    <location>
        <begin position="4"/>
        <end position="23"/>
    </location>
</feature>
<dbReference type="GO" id="GO:0009236">
    <property type="term" value="P:cobalamin biosynthetic process"/>
    <property type="evidence" value="ECO:0007669"/>
    <property type="project" value="UniProtKB-UniRule"/>
</dbReference>
<dbReference type="InterPro" id="IPR025826">
    <property type="entry name" value="Co_AT_N_dom"/>
</dbReference>
<dbReference type="EMBL" id="OX458332">
    <property type="protein sequence ID" value="CAI8840447.1"/>
    <property type="molecule type" value="Genomic_DNA"/>
</dbReference>
<keyword evidence="8" id="KW-0067">ATP-binding</keyword>
<keyword evidence="4 8" id="KW-0627">Porphyrin biosynthesis</keyword>
<evidence type="ECO:0000256" key="5">
    <source>
        <dbReference type="ARBA" id="ARBA00024929"/>
    </source>
</evidence>
<comment type="pathway">
    <text evidence="1 8">Cofactor biosynthesis; adenosylcobalamin biosynthesis; adenosylcobalamin from cob(II)yrinate a,c-diamide: step 2/7.</text>
</comment>
<comment type="similarity">
    <text evidence="2 8">Belongs to the Cob(I)alamin adenosyltransferase family.</text>
</comment>
<comment type="function">
    <text evidence="5 8">Required for both de novo synthesis of the corrin ring for the assimilation of exogenous corrinoids. Participates in the adenosylation of a variety of incomplete and complete corrinoids.</text>
</comment>
<proteinExistence type="inferred from homology"/>
<evidence type="ECO:0000256" key="7">
    <source>
        <dbReference type="ARBA" id="ARBA00048692"/>
    </source>
</evidence>
<dbReference type="GO" id="GO:0005737">
    <property type="term" value="C:cytoplasm"/>
    <property type="evidence" value="ECO:0007669"/>
    <property type="project" value="UniProtKB-SubCell"/>
</dbReference>
<evidence type="ECO:0000256" key="2">
    <source>
        <dbReference type="ARBA" id="ARBA00007487"/>
    </source>
</evidence>
<dbReference type="Gene3D" id="3.40.50.300">
    <property type="entry name" value="P-loop containing nucleotide triphosphate hydrolases"/>
    <property type="match status" value="1"/>
</dbReference>
<keyword evidence="8 10" id="KW-0808">Transferase</keyword>
<dbReference type="PANTHER" id="PTHR46638:SF1">
    <property type="entry name" value="CORRINOID ADENOSYLTRANSFERASE"/>
    <property type="match status" value="1"/>
</dbReference>
<keyword evidence="8" id="KW-0963">Cytoplasm</keyword>
<gene>
    <name evidence="10" type="primary">cobO</name>
    <name evidence="10" type="ORF">MCNOR_2305</name>
</gene>
<comment type="catalytic activity">
    <reaction evidence="6 8">
        <text>2 cob(II)yrinate a,c diamide + reduced [electron-transfer flavoprotein] + 2 ATP = 2 adenosylcob(III)yrinate a,c-diamide + 2 triphosphate + oxidized [electron-transfer flavoprotein] + 3 H(+)</text>
        <dbReference type="Rhea" id="RHEA:11528"/>
        <dbReference type="Rhea" id="RHEA-COMP:10685"/>
        <dbReference type="Rhea" id="RHEA-COMP:10686"/>
        <dbReference type="ChEBI" id="CHEBI:15378"/>
        <dbReference type="ChEBI" id="CHEBI:18036"/>
        <dbReference type="ChEBI" id="CHEBI:30616"/>
        <dbReference type="ChEBI" id="CHEBI:57692"/>
        <dbReference type="ChEBI" id="CHEBI:58307"/>
        <dbReference type="ChEBI" id="CHEBI:58503"/>
        <dbReference type="ChEBI" id="CHEBI:58537"/>
        <dbReference type="EC" id="2.5.1.17"/>
    </reaction>
</comment>
<dbReference type="RefSeq" id="WP_282213249.1">
    <property type="nucleotide sequence ID" value="NZ_OX458332.1"/>
</dbReference>
<dbReference type="NCBIfam" id="NF004637">
    <property type="entry name" value="PRK05986.1"/>
    <property type="match status" value="1"/>
</dbReference>
<evidence type="ECO:0000313" key="10">
    <source>
        <dbReference type="EMBL" id="CAI8840447.1"/>
    </source>
</evidence>
<dbReference type="GO" id="GO:0008817">
    <property type="term" value="F:corrinoid adenosyltransferase activity"/>
    <property type="evidence" value="ECO:0007669"/>
    <property type="project" value="UniProtKB-UniRule"/>
</dbReference>
<dbReference type="SUPFAM" id="SSF52540">
    <property type="entry name" value="P-loop containing nucleoside triphosphate hydrolases"/>
    <property type="match status" value="1"/>
</dbReference>
<dbReference type="GO" id="GO:0005524">
    <property type="term" value="F:ATP binding"/>
    <property type="evidence" value="ECO:0007669"/>
    <property type="project" value="UniProtKB-UniRule"/>
</dbReference>
<comment type="catalytic activity">
    <reaction evidence="7 8">
        <text>2 cob(II)alamin + reduced [electron-transfer flavoprotein] + 2 ATP = 2 adenosylcob(III)alamin + 2 triphosphate + oxidized [electron-transfer flavoprotein] + 3 H(+)</text>
        <dbReference type="Rhea" id="RHEA:28671"/>
        <dbReference type="Rhea" id="RHEA-COMP:10685"/>
        <dbReference type="Rhea" id="RHEA-COMP:10686"/>
        <dbReference type="ChEBI" id="CHEBI:15378"/>
        <dbReference type="ChEBI" id="CHEBI:16304"/>
        <dbReference type="ChEBI" id="CHEBI:18036"/>
        <dbReference type="ChEBI" id="CHEBI:18408"/>
        <dbReference type="ChEBI" id="CHEBI:30616"/>
        <dbReference type="ChEBI" id="CHEBI:57692"/>
        <dbReference type="ChEBI" id="CHEBI:58307"/>
        <dbReference type="EC" id="2.5.1.17"/>
    </reaction>
</comment>
<dbReference type="NCBIfam" id="TIGR00708">
    <property type="entry name" value="cobA"/>
    <property type="match status" value="1"/>
</dbReference>
<evidence type="ECO:0000256" key="3">
    <source>
        <dbReference type="ARBA" id="ARBA00012454"/>
    </source>
</evidence>
<evidence type="ECO:0000256" key="1">
    <source>
        <dbReference type="ARBA" id="ARBA00005121"/>
    </source>
</evidence>
<comment type="subcellular location">
    <subcellularLocation>
        <location evidence="8">Cytoplasm</location>
    </subcellularLocation>
</comment>
<sequence length="200" mass="22125">MAPSDERHRARMARKQEVVEAKVARATRDKGLLLVLTGIGKGKSSSAFGMIARALGHGMKVGVVQFIKGAFSTGEEAFFRRFPEEVDYRVMGEGFTWVTQDRQRDRQAAEAAWETARAMLQNPELGLVVLDELNIVLKHGYLPLERVLADLSRRTAGQHVVVTGRGARPELIELADTVSEVTNVKHAFAQGIRAQKGIEF</sequence>
<dbReference type="InterPro" id="IPR003724">
    <property type="entry name" value="CblAdoTrfase_CobA"/>
</dbReference>
<evidence type="ECO:0000313" key="11">
    <source>
        <dbReference type="Proteomes" id="UP001158598"/>
    </source>
</evidence>
<dbReference type="PANTHER" id="PTHR46638">
    <property type="entry name" value="CORRINOID ADENOSYLTRANSFERASE"/>
    <property type="match status" value="1"/>
</dbReference>
<organism evidence="10 11">
    <name type="scientific">Methylococcus capsulatus</name>
    <dbReference type="NCBI Taxonomy" id="414"/>
    <lineage>
        <taxon>Bacteria</taxon>
        <taxon>Pseudomonadati</taxon>
        <taxon>Pseudomonadota</taxon>
        <taxon>Gammaproteobacteria</taxon>
        <taxon>Methylococcales</taxon>
        <taxon>Methylococcaceae</taxon>
        <taxon>Methylococcus</taxon>
    </lineage>
</organism>
<protein>
    <recommendedName>
        <fullName evidence="3 8">Corrinoid adenosyltransferase</fullName>
        <ecNumber evidence="3 8">2.5.1.17</ecNumber>
    </recommendedName>
    <alternativeName>
        <fullName evidence="8">Cob(II)alamin adenosyltransferase</fullName>
    </alternativeName>
    <alternativeName>
        <fullName evidence="8">Cob(II)yrinic acid a,c-diamide adenosyltransferase</fullName>
    </alternativeName>
</protein>
<keyword evidence="8" id="KW-0547">Nucleotide-binding</keyword>
<dbReference type="CDD" id="cd00561">
    <property type="entry name" value="CobA_ACA"/>
    <property type="match status" value="1"/>
</dbReference>
<dbReference type="Pfam" id="PF12557">
    <property type="entry name" value="Co_AT_N"/>
    <property type="match status" value="1"/>
</dbReference>